<protein>
    <submittedName>
        <fullName evidence="1">Uncharacterized protein</fullName>
    </submittedName>
</protein>
<evidence type="ECO:0000313" key="2">
    <source>
        <dbReference type="Proteomes" id="UP001419268"/>
    </source>
</evidence>
<organism evidence="1 2">
    <name type="scientific">Stephania cephalantha</name>
    <dbReference type="NCBI Taxonomy" id="152367"/>
    <lineage>
        <taxon>Eukaryota</taxon>
        <taxon>Viridiplantae</taxon>
        <taxon>Streptophyta</taxon>
        <taxon>Embryophyta</taxon>
        <taxon>Tracheophyta</taxon>
        <taxon>Spermatophyta</taxon>
        <taxon>Magnoliopsida</taxon>
        <taxon>Ranunculales</taxon>
        <taxon>Menispermaceae</taxon>
        <taxon>Menispermoideae</taxon>
        <taxon>Cissampelideae</taxon>
        <taxon>Stephania</taxon>
    </lineage>
</organism>
<dbReference type="AlphaFoldDB" id="A0AAP0I232"/>
<proteinExistence type="predicted"/>
<name>A0AAP0I232_9MAGN</name>
<gene>
    <name evidence="1" type="ORF">Scep_021723</name>
</gene>
<keyword evidence="2" id="KW-1185">Reference proteome</keyword>
<accession>A0AAP0I232</accession>
<dbReference type="EMBL" id="JBBNAG010000009">
    <property type="protein sequence ID" value="KAK9104879.1"/>
    <property type="molecule type" value="Genomic_DNA"/>
</dbReference>
<reference evidence="1 2" key="1">
    <citation type="submission" date="2024-01" db="EMBL/GenBank/DDBJ databases">
        <title>Genome assemblies of Stephania.</title>
        <authorList>
            <person name="Yang L."/>
        </authorList>
    </citation>
    <scope>NUCLEOTIDE SEQUENCE [LARGE SCALE GENOMIC DNA]</scope>
    <source>
        <strain evidence="1">JXDWG</strain>
        <tissue evidence="1">Leaf</tissue>
    </source>
</reference>
<sequence>MFVQPKSDNEAILIQIKTKSWFEQKLRVSPTLQWSSKLQILSNLILIYTFLFFANNPSRREASSNLSAPILLVRVTGVHLAAADS</sequence>
<comment type="caution">
    <text evidence="1">The sequence shown here is derived from an EMBL/GenBank/DDBJ whole genome shotgun (WGS) entry which is preliminary data.</text>
</comment>
<evidence type="ECO:0000313" key="1">
    <source>
        <dbReference type="EMBL" id="KAK9104879.1"/>
    </source>
</evidence>
<dbReference type="Proteomes" id="UP001419268">
    <property type="component" value="Unassembled WGS sequence"/>
</dbReference>